<keyword evidence="6" id="KW-1185">Reference proteome</keyword>
<evidence type="ECO:0000313" key="5">
    <source>
        <dbReference type="Proteomes" id="UP000626109"/>
    </source>
</evidence>
<dbReference type="AlphaFoldDB" id="A0A813K6M0"/>
<dbReference type="EMBL" id="CAJNNV010024221">
    <property type="protein sequence ID" value="CAE8609004.1"/>
    <property type="molecule type" value="Genomic_DNA"/>
</dbReference>
<dbReference type="EMBL" id="CAJNNW010027664">
    <property type="protein sequence ID" value="CAE8692566.1"/>
    <property type="molecule type" value="Genomic_DNA"/>
</dbReference>
<evidence type="ECO:0000313" key="4">
    <source>
        <dbReference type="EMBL" id="CAE8692566.1"/>
    </source>
</evidence>
<protein>
    <submittedName>
        <fullName evidence="4">Uncharacterized protein</fullName>
    </submittedName>
</protein>
<proteinExistence type="predicted"/>
<evidence type="ECO:0000313" key="3">
    <source>
        <dbReference type="EMBL" id="CAE8609004.1"/>
    </source>
</evidence>
<sequence>MSLQQLWTKTSKMFASPDKKQLSRISWGIGIAMLLKWTWDEEQENPRFFQERPQFFGAPQAKELQMGDCKEWNAAHVPQEQQLVWTPEKKGEDKGLRRS</sequence>
<name>A0A813K6M0_POLGL</name>
<reference evidence="4" key="1">
    <citation type="submission" date="2021-02" db="EMBL/GenBank/DDBJ databases">
        <authorList>
            <person name="Dougan E. K."/>
            <person name="Rhodes N."/>
            <person name="Thang M."/>
            <person name="Chan C."/>
        </authorList>
    </citation>
    <scope>NUCLEOTIDE SEQUENCE</scope>
</reference>
<feature type="region of interest" description="Disordered" evidence="1">
    <location>
        <begin position="80"/>
        <end position="99"/>
    </location>
</feature>
<accession>A0A813K6M0</accession>
<dbReference type="Proteomes" id="UP000654075">
    <property type="component" value="Unassembled WGS sequence"/>
</dbReference>
<dbReference type="EMBL" id="CAJNNV010000802">
    <property type="protein sequence ID" value="CAE8583598.1"/>
    <property type="molecule type" value="Genomic_DNA"/>
</dbReference>
<evidence type="ECO:0000256" key="1">
    <source>
        <dbReference type="SAM" id="MobiDB-lite"/>
    </source>
</evidence>
<comment type="caution">
    <text evidence="4">The sequence shown here is derived from an EMBL/GenBank/DDBJ whole genome shotgun (WGS) entry which is preliminary data.</text>
</comment>
<organism evidence="4 5">
    <name type="scientific">Polarella glacialis</name>
    <name type="common">Dinoflagellate</name>
    <dbReference type="NCBI Taxonomy" id="89957"/>
    <lineage>
        <taxon>Eukaryota</taxon>
        <taxon>Sar</taxon>
        <taxon>Alveolata</taxon>
        <taxon>Dinophyceae</taxon>
        <taxon>Suessiales</taxon>
        <taxon>Suessiaceae</taxon>
        <taxon>Polarella</taxon>
    </lineage>
</organism>
<evidence type="ECO:0000313" key="2">
    <source>
        <dbReference type="EMBL" id="CAE8583598.1"/>
    </source>
</evidence>
<feature type="compositionally biased region" description="Basic and acidic residues" evidence="1">
    <location>
        <begin position="87"/>
        <end position="99"/>
    </location>
</feature>
<evidence type="ECO:0000313" key="6">
    <source>
        <dbReference type="Proteomes" id="UP000654075"/>
    </source>
</evidence>
<dbReference type="Proteomes" id="UP000626109">
    <property type="component" value="Unassembled WGS sequence"/>
</dbReference>
<gene>
    <name evidence="2" type="ORF">PGLA1383_LOCUS2555</name>
    <name evidence="3" type="ORF">PGLA1383_LOCUS26827</name>
    <name evidence="4" type="ORF">PGLA2088_LOCUS27939</name>
</gene>